<dbReference type="EMBL" id="AVOT02063729">
    <property type="protein sequence ID" value="MBW0556332.1"/>
    <property type="molecule type" value="Genomic_DNA"/>
</dbReference>
<evidence type="ECO:0000313" key="2">
    <source>
        <dbReference type="Proteomes" id="UP000765509"/>
    </source>
</evidence>
<accession>A0A9Q3J5Y1</accession>
<protein>
    <recommendedName>
        <fullName evidence="3">Reverse transcriptase RNase H-like domain-containing protein</fullName>
    </recommendedName>
</protein>
<reference evidence="1" key="1">
    <citation type="submission" date="2021-03" db="EMBL/GenBank/DDBJ databases">
        <title>Draft genome sequence of rust myrtle Austropuccinia psidii MF-1, a brazilian biotype.</title>
        <authorList>
            <person name="Quecine M.C."/>
            <person name="Pachon D.M.R."/>
            <person name="Bonatelli M.L."/>
            <person name="Correr F.H."/>
            <person name="Franceschini L.M."/>
            <person name="Leite T.F."/>
            <person name="Margarido G.R.A."/>
            <person name="Almeida C.A."/>
            <person name="Ferrarezi J.A."/>
            <person name="Labate C.A."/>
        </authorList>
    </citation>
    <scope>NUCLEOTIDE SEQUENCE</scope>
    <source>
        <strain evidence="1">MF-1</strain>
    </source>
</reference>
<proteinExistence type="predicted"/>
<comment type="caution">
    <text evidence="1">The sequence shown here is derived from an EMBL/GenBank/DDBJ whole genome shotgun (WGS) entry which is preliminary data.</text>
</comment>
<dbReference type="Proteomes" id="UP000765509">
    <property type="component" value="Unassembled WGS sequence"/>
</dbReference>
<gene>
    <name evidence="1" type="ORF">O181_096047</name>
</gene>
<keyword evidence="2" id="KW-1185">Reference proteome</keyword>
<sequence>MTDWNIPSKLYIDACGDGLEEALNKGQIINDKPTEGPVCYISRKIKPTEARYASRKIKFSCLVCKSYLKMKTPSRNMLRWKIAIQGLEEILLYLIRQEIYIRMLMDLEGGNYLNPNNPAYVPLEAEPQTTIEGTNITEIWTKIFEEVRYSYKEDKNCQILTSFQDKDCKDTDFVNSLDGLRKNSS</sequence>
<organism evidence="1 2">
    <name type="scientific">Austropuccinia psidii MF-1</name>
    <dbReference type="NCBI Taxonomy" id="1389203"/>
    <lineage>
        <taxon>Eukaryota</taxon>
        <taxon>Fungi</taxon>
        <taxon>Dikarya</taxon>
        <taxon>Basidiomycota</taxon>
        <taxon>Pucciniomycotina</taxon>
        <taxon>Pucciniomycetes</taxon>
        <taxon>Pucciniales</taxon>
        <taxon>Sphaerophragmiaceae</taxon>
        <taxon>Austropuccinia</taxon>
    </lineage>
</organism>
<evidence type="ECO:0008006" key="3">
    <source>
        <dbReference type="Google" id="ProtNLM"/>
    </source>
</evidence>
<dbReference type="AlphaFoldDB" id="A0A9Q3J5Y1"/>
<evidence type="ECO:0000313" key="1">
    <source>
        <dbReference type="EMBL" id="MBW0556332.1"/>
    </source>
</evidence>
<name>A0A9Q3J5Y1_9BASI</name>